<feature type="transmembrane region" description="Helical" evidence="1">
    <location>
        <begin position="110"/>
        <end position="137"/>
    </location>
</feature>
<dbReference type="PANTHER" id="PTHR11360:SF229">
    <property type="entry name" value="AGAP007601-PA"/>
    <property type="match status" value="1"/>
</dbReference>
<evidence type="ECO:0000313" key="3">
    <source>
        <dbReference type="Proteomes" id="UP001162164"/>
    </source>
</evidence>
<evidence type="ECO:0000313" key="2">
    <source>
        <dbReference type="EMBL" id="KAJ8984423.1"/>
    </source>
</evidence>
<comment type="caution">
    <text evidence="2">The sequence shown here is derived from an EMBL/GenBank/DDBJ whole genome shotgun (WGS) entry which is preliminary data.</text>
</comment>
<feature type="transmembrane region" description="Helical" evidence="1">
    <location>
        <begin position="149"/>
        <end position="170"/>
    </location>
</feature>
<accession>A0ABQ9K1C6</accession>
<organism evidence="2 3">
    <name type="scientific">Molorchus minor</name>
    <dbReference type="NCBI Taxonomy" id="1323400"/>
    <lineage>
        <taxon>Eukaryota</taxon>
        <taxon>Metazoa</taxon>
        <taxon>Ecdysozoa</taxon>
        <taxon>Arthropoda</taxon>
        <taxon>Hexapoda</taxon>
        <taxon>Insecta</taxon>
        <taxon>Pterygota</taxon>
        <taxon>Neoptera</taxon>
        <taxon>Endopterygota</taxon>
        <taxon>Coleoptera</taxon>
        <taxon>Polyphaga</taxon>
        <taxon>Cucujiformia</taxon>
        <taxon>Chrysomeloidea</taxon>
        <taxon>Cerambycidae</taxon>
        <taxon>Lamiinae</taxon>
        <taxon>Monochamini</taxon>
        <taxon>Molorchus</taxon>
    </lineage>
</organism>
<dbReference type="PANTHER" id="PTHR11360">
    <property type="entry name" value="MONOCARBOXYLATE TRANSPORTER"/>
    <property type="match status" value="1"/>
</dbReference>
<dbReference type="InterPro" id="IPR011701">
    <property type="entry name" value="MFS"/>
</dbReference>
<feature type="transmembrane region" description="Helical" evidence="1">
    <location>
        <begin position="372"/>
        <end position="394"/>
    </location>
</feature>
<sequence length="469" mass="51361">MWMQHDGAPPHYARSGWIKLFGSTFFLCLFQMVNQAMFSVFGLIFGDRLEEMSQGKATGFMLVMSVNVMVTNFSGLAVGPLMRSFPIRIIAICGILCVGSGMIISSFSTAIWHIVIGYGFFTGLGLGLLASVTFLAINNYFTEKKSTAVGLSMTGTSIGQMLMPGFVGWLLSEHGFSGTTLTLGFMSYTGLLGALLFEIPKKEEIKKEPEIKVLLDVPRPKSESNGVISNGIETSYKASVIEFTSSSELANKNSAEPKTTSNFRKIVNSLDLGLLKDFSFVHILSGLSVGYFSTVTFSTIFPMFLEHEAHFLTVKTTACMTALSFADVVGRTTVSEIFRRLKFGNKSAFMTGCILLAICRSCLVSMTDFTWVFAFSLLVGYARAVTVINQNLVISEYVCKERLPSAVGLNMVSKGLVVFGLGQAFGPLKDSLGYSTCIHIMDVTLVLIAISWTLERLVRRTRRPQIQEG</sequence>
<protein>
    <submittedName>
        <fullName evidence="2">Uncharacterized protein</fullName>
    </submittedName>
</protein>
<gene>
    <name evidence="2" type="ORF">NQ317_012486</name>
</gene>
<dbReference type="InterPro" id="IPR036259">
    <property type="entry name" value="MFS_trans_sf"/>
</dbReference>
<dbReference type="Proteomes" id="UP001162164">
    <property type="component" value="Unassembled WGS sequence"/>
</dbReference>
<name>A0ABQ9K1C6_9CUCU</name>
<evidence type="ECO:0000256" key="1">
    <source>
        <dbReference type="SAM" id="Phobius"/>
    </source>
</evidence>
<feature type="transmembrane region" description="Helical" evidence="1">
    <location>
        <begin position="176"/>
        <end position="197"/>
    </location>
</feature>
<dbReference type="Gene3D" id="1.20.1250.20">
    <property type="entry name" value="MFS general substrate transporter like domains"/>
    <property type="match status" value="1"/>
</dbReference>
<dbReference type="Pfam" id="PF07690">
    <property type="entry name" value="MFS_1"/>
    <property type="match status" value="1"/>
</dbReference>
<keyword evidence="1" id="KW-1133">Transmembrane helix</keyword>
<proteinExistence type="predicted"/>
<dbReference type="InterPro" id="IPR050327">
    <property type="entry name" value="Proton-linked_MCT"/>
</dbReference>
<feature type="transmembrane region" description="Helical" evidence="1">
    <location>
        <begin position="85"/>
        <end position="104"/>
    </location>
</feature>
<feature type="transmembrane region" description="Helical" evidence="1">
    <location>
        <begin position="20"/>
        <end position="45"/>
    </location>
</feature>
<dbReference type="SUPFAM" id="SSF103473">
    <property type="entry name" value="MFS general substrate transporter"/>
    <property type="match status" value="1"/>
</dbReference>
<keyword evidence="1" id="KW-0812">Transmembrane</keyword>
<dbReference type="EMBL" id="JAPWTJ010000036">
    <property type="protein sequence ID" value="KAJ8984423.1"/>
    <property type="molecule type" value="Genomic_DNA"/>
</dbReference>
<feature type="transmembrane region" description="Helical" evidence="1">
    <location>
        <begin position="432"/>
        <end position="454"/>
    </location>
</feature>
<reference evidence="2" key="1">
    <citation type="journal article" date="2023" name="Insect Mol. Biol.">
        <title>Genome sequencing provides insights into the evolution of gene families encoding plant cell wall-degrading enzymes in longhorned beetles.</title>
        <authorList>
            <person name="Shin N.R."/>
            <person name="Okamura Y."/>
            <person name="Kirsch R."/>
            <person name="Pauchet Y."/>
        </authorList>
    </citation>
    <scope>NUCLEOTIDE SEQUENCE</scope>
    <source>
        <strain evidence="2">MMC_N1</strain>
    </source>
</reference>
<feature type="transmembrane region" description="Helical" evidence="1">
    <location>
        <begin position="406"/>
        <end position="426"/>
    </location>
</feature>
<keyword evidence="1" id="KW-0472">Membrane</keyword>
<keyword evidence="3" id="KW-1185">Reference proteome</keyword>
<feature type="transmembrane region" description="Helical" evidence="1">
    <location>
        <begin position="57"/>
        <end position="78"/>
    </location>
</feature>